<sequence>MDLTPTQLHYLKRELISEQLLEEISKLKHNLDLDAVLHAKNDPGNDYPLLRYISNQFVIEFPLLKHGSNPEFWSKCQQFLNDFAKVKLDTYTPRKTGASQRRILMYKLQKLMTVALCATVKTVQGEEQGIKVDPSSVQQQPKEDNAEDKALAQAVDQSMTLLENDDRYLEWMGFNGLALNVVTVRDMTEKRTLREKTHTEFIVCTYMEGHAEPVFVARRHGDFRQLAQDLAAEYPTEDVPGPPRKASDALSDATDEGSEKQHTLHLRSPRRRSSSKSNNPLPSHFYREQDRLLLRSFLRRIATEPRLAKSQILKRFLTENAITLTESQVADADMRDKMDKARAEEEAKFRNEVDQKMAELNDLLDMLKKQIMQPGGLIEIFNIIKTTEKIEELPPALRKAFEWGRINFAFVLHTQFVTSDRSAENIANLKRTNMLMPYRAIAQLLKLSNPFAMVKGILDLFLTQPFGRRSLLQRIIASNMNDNAKQLQQDINNLEAKISDPALCQKIKNAIETPISDDIVTQRTRVRSTVDETLDMLKNADIEPALTPEQIVKVAGAKDSSNMESRLLVTQLHQLWAMYARQREHRILGELMFQGATGDLLREIFAMFYQPLAEVYRAANIGDSLQHLSAFIDDLIGVIDSLDMQDITNTAQPFVQLVQRHEQQFYHFVHQVHANDKTRLFDELLSYVDNTFALVAHGLPQRIDLDKVIEDAGVSAKDAALQKDIDAICEYHRKRKDQHMKRRRQKLMMEENDDVAMASEAFDFLPNKSEVMGVFQDLAELDDEELEDDLYSESGSDTSSAVAHEMTIEMPDLEVVPKIVPYFVNSIVNAMK</sequence>
<dbReference type="SUPFAM" id="SSF64268">
    <property type="entry name" value="PX domain"/>
    <property type="match status" value="1"/>
</dbReference>
<evidence type="ECO:0000259" key="2">
    <source>
        <dbReference type="PROSITE" id="PS50195"/>
    </source>
</evidence>
<feature type="domain" description="PX" evidence="2">
    <location>
        <begin position="179"/>
        <end position="324"/>
    </location>
</feature>
<dbReference type="Pfam" id="PF12825">
    <property type="entry name" value="DUF3818"/>
    <property type="match status" value="1"/>
</dbReference>
<accession>A0AAD7Y2F5</accession>
<evidence type="ECO:0000256" key="1">
    <source>
        <dbReference type="SAM" id="MobiDB-lite"/>
    </source>
</evidence>
<comment type="caution">
    <text evidence="3">The sequence shown here is derived from an EMBL/GenBank/DDBJ whole genome shotgun (WGS) entry which is preliminary data.</text>
</comment>
<dbReference type="PANTHER" id="PTHR47185:SF1">
    <property type="entry name" value="PX DOMAIN-CONTAINING PROTEIN YPR097W"/>
    <property type="match status" value="1"/>
</dbReference>
<dbReference type="EMBL" id="JARTCD010000004">
    <property type="protein sequence ID" value="KAJ8662633.1"/>
    <property type="molecule type" value="Genomic_DNA"/>
</dbReference>
<dbReference type="PANTHER" id="PTHR47185">
    <property type="entry name" value="PX DOMAIN-CONTAINING PROTEIN YPR097W"/>
    <property type="match status" value="1"/>
</dbReference>
<dbReference type="Proteomes" id="UP001234581">
    <property type="component" value="Unassembled WGS sequence"/>
</dbReference>
<organism evidence="3 4">
    <name type="scientific">Lichtheimia ornata</name>
    <dbReference type="NCBI Taxonomy" id="688661"/>
    <lineage>
        <taxon>Eukaryota</taxon>
        <taxon>Fungi</taxon>
        <taxon>Fungi incertae sedis</taxon>
        <taxon>Mucoromycota</taxon>
        <taxon>Mucoromycotina</taxon>
        <taxon>Mucoromycetes</taxon>
        <taxon>Mucorales</taxon>
        <taxon>Lichtheimiaceae</taxon>
        <taxon>Lichtheimia</taxon>
    </lineage>
</organism>
<dbReference type="InterPro" id="IPR036871">
    <property type="entry name" value="PX_dom_sf"/>
</dbReference>
<dbReference type="Pfam" id="PF00787">
    <property type="entry name" value="PX"/>
    <property type="match status" value="1"/>
</dbReference>
<dbReference type="RefSeq" id="XP_058347546.1">
    <property type="nucleotide sequence ID" value="XM_058481689.1"/>
</dbReference>
<dbReference type="Gene3D" id="3.30.1520.10">
    <property type="entry name" value="Phox-like domain"/>
    <property type="match status" value="1"/>
</dbReference>
<feature type="region of interest" description="Disordered" evidence="1">
    <location>
        <begin position="233"/>
        <end position="284"/>
    </location>
</feature>
<keyword evidence="4" id="KW-1185">Reference proteome</keyword>
<name>A0AAD7Y2F5_9FUNG</name>
<dbReference type="GO" id="GO:0035091">
    <property type="term" value="F:phosphatidylinositol binding"/>
    <property type="evidence" value="ECO:0007669"/>
    <property type="project" value="InterPro"/>
</dbReference>
<proteinExistence type="predicted"/>
<dbReference type="InterPro" id="IPR024555">
    <property type="entry name" value="PX-associated"/>
</dbReference>
<dbReference type="InterPro" id="IPR047168">
    <property type="entry name" value="LEC1-like"/>
</dbReference>
<reference evidence="3 4" key="1">
    <citation type="submission" date="2023-03" db="EMBL/GenBank/DDBJ databases">
        <title>Genome sequence of Lichtheimia ornata CBS 291.66.</title>
        <authorList>
            <person name="Mohabir J.T."/>
            <person name="Shea T.P."/>
            <person name="Kurbessoian T."/>
            <person name="Berby B."/>
            <person name="Fontaine J."/>
            <person name="Livny J."/>
            <person name="Gnirke A."/>
            <person name="Stajich J.E."/>
            <person name="Cuomo C.A."/>
        </authorList>
    </citation>
    <scope>NUCLEOTIDE SEQUENCE [LARGE SCALE GENOMIC DNA]</scope>
    <source>
        <strain evidence="3">CBS 291.66</strain>
    </source>
</reference>
<dbReference type="InterPro" id="IPR001683">
    <property type="entry name" value="PX_dom"/>
</dbReference>
<evidence type="ECO:0000313" key="3">
    <source>
        <dbReference type="EMBL" id="KAJ8662633.1"/>
    </source>
</evidence>
<protein>
    <recommendedName>
        <fullName evidence="2">PX domain-containing protein</fullName>
    </recommendedName>
</protein>
<feature type="compositionally biased region" description="Basic residues" evidence="1">
    <location>
        <begin position="263"/>
        <end position="274"/>
    </location>
</feature>
<dbReference type="InterPro" id="IPR024554">
    <property type="entry name" value="LEC1-like_C"/>
</dbReference>
<gene>
    <name evidence="3" type="ORF">O0I10_001596</name>
</gene>
<dbReference type="GeneID" id="83209014"/>
<dbReference type="PROSITE" id="PS50195">
    <property type="entry name" value="PX"/>
    <property type="match status" value="1"/>
</dbReference>
<dbReference type="Pfam" id="PF12828">
    <property type="entry name" value="PXB"/>
    <property type="match status" value="1"/>
</dbReference>
<evidence type="ECO:0000313" key="4">
    <source>
        <dbReference type="Proteomes" id="UP001234581"/>
    </source>
</evidence>
<dbReference type="AlphaFoldDB" id="A0AAD7Y2F5"/>